<sequence>MTNIRCSSCGFAEDFRFGIGMRHSSLERCLGEFSYWERQELEAMMEEKEVADYHFCFQLTQCQTCLHLRSRPYIEFLFTDGSRAHSELRCTECRSENVRLIPEEWLDTARCPFCREKGLEKENIGMWD</sequence>
<dbReference type="AlphaFoldDB" id="A0A1N7IR75"/>
<dbReference type="EMBL" id="FTOC01000002">
    <property type="protein sequence ID" value="SIS39589.1"/>
    <property type="molecule type" value="Genomic_DNA"/>
</dbReference>
<accession>A0A1N7IR75</accession>
<protein>
    <submittedName>
        <fullName evidence="1">Uncharacterized protein</fullName>
    </submittedName>
</protein>
<dbReference type="Proteomes" id="UP000187608">
    <property type="component" value="Unassembled WGS sequence"/>
</dbReference>
<proteinExistence type="predicted"/>
<evidence type="ECO:0000313" key="2">
    <source>
        <dbReference type="Proteomes" id="UP000187608"/>
    </source>
</evidence>
<gene>
    <name evidence="1" type="ORF">SAMN05421687_10211</name>
</gene>
<name>A0A1N7IR75_9BACI</name>
<reference evidence="2" key="1">
    <citation type="submission" date="2017-01" db="EMBL/GenBank/DDBJ databases">
        <authorList>
            <person name="Varghese N."/>
            <person name="Submissions S."/>
        </authorList>
    </citation>
    <scope>NUCLEOTIDE SEQUENCE [LARGE SCALE GENOMIC DNA]</scope>
    <source>
        <strain evidence="2">DSM 23127</strain>
    </source>
</reference>
<keyword evidence="2" id="KW-1185">Reference proteome</keyword>
<organism evidence="1 2">
    <name type="scientific">Salimicrobium flavidum</name>
    <dbReference type="NCBI Taxonomy" id="570947"/>
    <lineage>
        <taxon>Bacteria</taxon>
        <taxon>Bacillati</taxon>
        <taxon>Bacillota</taxon>
        <taxon>Bacilli</taxon>
        <taxon>Bacillales</taxon>
        <taxon>Bacillaceae</taxon>
        <taxon>Salimicrobium</taxon>
    </lineage>
</organism>
<evidence type="ECO:0000313" key="1">
    <source>
        <dbReference type="EMBL" id="SIS39589.1"/>
    </source>
</evidence>